<protein>
    <submittedName>
        <fullName evidence="1">Uncharacterized protein</fullName>
    </submittedName>
</protein>
<comment type="caution">
    <text evidence="1">The sequence shown here is derived from an EMBL/GenBank/DDBJ whole genome shotgun (WGS) entry which is preliminary data.</text>
</comment>
<dbReference type="EMBL" id="BSQG01000004">
    <property type="protein sequence ID" value="GLU48511.1"/>
    <property type="molecule type" value="Genomic_DNA"/>
</dbReference>
<proteinExistence type="predicted"/>
<keyword evidence="2" id="KW-1185">Reference proteome</keyword>
<dbReference type="Proteomes" id="UP001165092">
    <property type="component" value="Unassembled WGS sequence"/>
</dbReference>
<dbReference type="AlphaFoldDB" id="A0A9W6UH60"/>
<name>A0A9W6UH60_9ACTN</name>
<accession>A0A9W6UH60</accession>
<organism evidence="1 2">
    <name type="scientific">Nocardiopsis ansamitocini</name>
    <dbReference type="NCBI Taxonomy" id="1670832"/>
    <lineage>
        <taxon>Bacteria</taxon>
        <taxon>Bacillati</taxon>
        <taxon>Actinomycetota</taxon>
        <taxon>Actinomycetes</taxon>
        <taxon>Streptosporangiales</taxon>
        <taxon>Nocardiopsidaceae</taxon>
        <taxon>Nocardiopsis</taxon>
    </lineage>
</organism>
<evidence type="ECO:0000313" key="2">
    <source>
        <dbReference type="Proteomes" id="UP001165092"/>
    </source>
</evidence>
<sequence>MLFPDSPDFITALIGSVAITPATAPWALALTTPMLRSPLRCAGVGTGCRPRDGGATEIITGQTLG</sequence>
<gene>
    <name evidence="1" type="ORF">Nans01_28620</name>
</gene>
<evidence type="ECO:0000313" key="1">
    <source>
        <dbReference type="EMBL" id="GLU48511.1"/>
    </source>
</evidence>
<reference evidence="1" key="1">
    <citation type="submission" date="2023-02" db="EMBL/GenBank/DDBJ databases">
        <title>Nocardiopsis ansamitocini NBRC 112285.</title>
        <authorList>
            <person name="Ichikawa N."/>
            <person name="Sato H."/>
            <person name="Tonouchi N."/>
        </authorList>
    </citation>
    <scope>NUCLEOTIDE SEQUENCE</scope>
    <source>
        <strain evidence="1">NBRC 112285</strain>
    </source>
</reference>